<evidence type="ECO:0000313" key="2">
    <source>
        <dbReference type="Proteomes" id="UP000179807"/>
    </source>
</evidence>
<evidence type="ECO:0000313" key="1">
    <source>
        <dbReference type="EMBL" id="OHT12245.1"/>
    </source>
</evidence>
<protein>
    <submittedName>
        <fullName evidence="1">Uncharacterized protein</fullName>
    </submittedName>
</protein>
<dbReference type="InterPro" id="IPR027417">
    <property type="entry name" value="P-loop_NTPase"/>
</dbReference>
<dbReference type="GeneID" id="94834647"/>
<comment type="caution">
    <text evidence="1">The sequence shown here is derived from an EMBL/GenBank/DDBJ whole genome shotgun (WGS) entry which is preliminary data.</text>
</comment>
<reference evidence="1" key="1">
    <citation type="submission" date="2016-10" db="EMBL/GenBank/DDBJ databases">
        <authorList>
            <person name="Benchimol M."/>
            <person name="Almeida L.G."/>
            <person name="Vasconcelos A.T."/>
            <person name="Perreira-Neves A."/>
            <person name="Rosa I.A."/>
            <person name="Tasca T."/>
            <person name="Bogo M.R."/>
            <person name="de Souza W."/>
        </authorList>
    </citation>
    <scope>NUCLEOTIDE SEQUENCE [LARGE SCALE GENOMIC DNA]</scope>
    <source>
        <strain evidence="1">K</strain>
    </source>
</reference>
<dbReference type="SUPFAM" id="SSF52540">
    <property type="entry name" value="P-loop containing nucleoside triphosphate hydrolases"/>
    <property type="match status" value="1"/>
</dbReference>
<dbReference type="Proteomes" id="UP000179807">
    <property type="component" value="Unassembled WGS sequence"/>
</dbReference>
<sequence length="555" mass="63046">MNSPRTLRSPRNAKSADKQRPFVNLFKVDFPDKPAKKIRLPKDMKELLKIATEVLELVRPAKQVFDADNNPITDISSIEPKSNLYISCAEPVHEDDDEPVYKSRLPRNYNAPGLIKLPPVKQPKAKPKREDAVQHQAIAASPYTVKENLRDSLLSLYASLTPEHKAQLNCAPALQKLMLDTKQYVVEDSLLSQFIGPTSVISGEELGKQTTQWMMDRLKGLKPEECRFVITGPSQSGKSTLLSIAASLFYQKLQLSNETSNYLIIPINWLLHQIFLDDIQKIYQLMVTTTLTALRGEHLELIPIMGALQQWLLSLVTIPAFPPLPPSVLHFDPFPKDVVIGIGRRIHDSWNNKEKLYNFLFETMNFPVALSHAFGFKNPVFVFDHFDSCGYVIEPTDRFAESGAPVNISELLCKVIDSCPFFVAAQDESEFFTIFTINEYKQLSTERMITAKGEHEIMISNPQITLSMDMCRGCPAYCAMYKRLCEMVKEANERAAVKSQFSRLRSVVDITRNEMVKQELLRVCLLLAAADTENLFDEEKMNRLSSMPELQIKLR</sequence>
<organism evidence="1 2">
    <name type="scientific">Tritrichomonas foetus</name>
    <dbReference type="NCBI Taxonomy" id="1144522"/>
    <lineage>
        <taxon>Eukaryota</taxon>
        <taxon>Metamonada</taxon>
        <taxon>Parabasalia</taxon>
        <taxon>Tritrichomonadida</taxon>
        <taxon>Tritrichomonadidae</taxon>
        <taxon>Tritrichomonas</taxon>
    </lineage>
</organism>
<dbReference type="AlphaFoldDB" id="A0A1J4KS02"/>
<dbReference type="OrthoDB" id="10416642at2759"/>
<dbReference type="RefSeq" id="XP_068365381.1">
    <property type="nucleotide sequence ID" value="XM_068499943.1"/>
</dbReference>
<accession>A0A1J4KS02</accession>
<dbReference type="VEuPathDB" id="TrichDB:TRFO_18052"/>
<keyword evidence="2" id="KW-1185">Reference proteome</keyword>
<dbReference type="EMBL" id="MLAK01000568">
    <property type="protein sequence ID" value="OHT12245.1"/>
    <property type="molecule type" value="Genomic_DNA"/>
</dbReference>
<proteinExistence type="predicted"/>
<gene>
    <name evidence="1" type="ORF">TRFO_18052</name>
</gene>
<name>A0A1J4KS02_9EUKA</name>